<dbReference type="InterPro" id="IPR001646">
    <property type="entry name" value="5peptide_repeat"/>
</dbReference>
<dbReference type="EMBL" id="VFPQ01000001">
    <property type="protein sequence ID" value="TQM73445.1"/>
    <property type="molecule type" value="Genomic_DNA"/>
</dbReference>
<dbReference type="OrthoDB" id="4808153at2"/>
<feature type="transmembrane region" description="Helical" evidence="2">
    <location>
        <begin position="122"/>
        <end position="149"/>
    </location>
</feature>
<dbReference type="PANTHER" id="PTHR14136:SF17">
    <property type="entry name" value="BTB_POZ DOMAIN-CONTAINING PROTEIN KCTD9"/>
    <property type="match status" value="1"/>
</dbReference>
<sequence>MKSDRGYLWLGALAGVCAFVGLRIRQRRRDGTAVPATSPDRPSAALPAEPPVRIAGPVRASVRPAAKGNVRGTPGPVDSPSPAKPDRFAVVTRAVALVIAAIGTVTGVGVLLSLWTRDRWGAYAAVGEGLLAVAVAAGALLAVWVAVTARGRDIETYFRSGRRRDGAARRAGRAWGFLLGIPPVLGLAIITELRDLYAEGRTPDLFPVFPFPVEPPLDASLTALLLTLTLTCCPLALYVYLRDHLPRGTAVGFAVAILAVIFVIGAAQAVSGNGPIEALGLSVESYLIVAVLSIGAFLWAFDHRSDASRSNLGAALVGGAVIGFIVFTQQDIAARQAAEEQDRQAALDVIRTQTDLTGADLASRDLAGLSLRNRRLEDANLDRASLLGTDLSRSSLSRATFTDAKATGARLAGADLTCANLQGADLRDADLSGVTLRITAYPRRRVIRVGDAAPAGSDLCRVVDGDVWGTVRLRGADLRGARLDGADLRRADFCGADLRGVDLSRTRLLVFAADARDDRFYALFRDAVFDAATRWPARVDPGRIPQGTGACRS</sequence>
<dbReference type="Pfam" id="PF00805">
    <property type="entry name" value="Pentapeptide"/>
    <property type="match status" value="2"/>
</dbReference>
<keyword evidence="4" id="KW-1185">Reference proteome</keyword>
<evidence type="ECO:0000256" key="1">
    <source>
        <dbReference type="SAM" id="MobiDB-lite"/>
    </source>
</evidence>
<keyword evidence="2" id="KW-0812">Transmembrane</keyword>
<feature type="transmembrane region" description="Helical" evidence="2">
    <location>
        <begin position="312"/>
        <end position="328"/>
    </location>
</feature>
<evidence type="ECO:0000313" key="3">
    <source>
        <dbReference type="EMBL" id="TQM73445.1"/>
    </source>
</evidence>
<feature type="transmembrane region" description="Helical" evidence="2">
    <location>
        <begin position="6"/>
        <end position="24"/>
    </location>
</feature>
<dbReference type="Gene3D" id="2.160.20.80">
    <property type="entry name" value="E3 ubiquitin-protein ligase SopA"/>
    <property type="match status" value="2"/>
</dbReference>
<reference evidence="3 4" key="1">
    <citation type="submission" date="2019-06" db="EMBL/GenBank/DDBJ databases">
        <title>Sequencing the genomes of 1000 actinobacteria strains.</title>
        <authorList>
            <person name="Klenk H.-P."/>
        </authorList>
    </citation>
    <scope>NUCLEOTIDE SEQUENCE [LARGE SCALE GENOMIC DNA]</scope>
    <source>
        <strain evidence="3 4">DSM 43186</strain>
    </source>
</reference>
<feature type="transmembrane region" description="Helical" evidence="2">
    <location>
        <begin position="219"/>
        <end position="241"/>
    </location>
</feature>
<evidence type="ECO:0000256" key="2">
    <source>
        <dbReference type="SAM" id="Phobius"/>
    </source>
</evidence>
<gene>
    <name evidence="3" type="ORF">FHX40_0085</name>
</gene>
<keyword evidence="2" id="KW-0472">Membrane</keyword>
<dbReference type="SUPFAM" id="SSF141571">
    <property type="entry name" value="Pentapeptide repeat-like"/>
    <property type="match status" value="1"/>
</dbReference>
<dbReference type="AlphaFoldDB" id="A0A543IS87"/>
<feature type="transmembrane region" description="Helical" evidence="2">
    <location>
        <begin position="279"/>
        <end position="300"/>
    </location>
</feature>
<dbReference type="RefSeq" id="WP_142257749.1">
    <property type="nucleotide sequence ID" value="NZ_BMPV01000004.1"/>
</dbReference>
<dbReference type="Proteomes" id="UP000319213">
    <property type="component" value="Unassembled WGS sequence"/>
</dbReference>
<feature type="transmembrane region" description="Helical" evidence="2">
    <location>
        <begin position="94"/>
        <end position="116"/>
    </location>
</feature>
<feature type="transmembrane region" description="Helical" evidence="2">
    <location>
        <begin position="248"/>
        <end position="267"/>
    </location>
</feature>
<name>A0A543IS87_9ACTN</name>
<feature type="transmembrane region" description="Helical" evidence="2">
    <location>
        <begin position="170"/>
        <end position="190"/>
    </location>
</feature>
<comment type="caution">
    <text evidence="3">The sequence shown here is derived from an EMBL/GenBank/DDBJ whole genome shotgun (WGS) entry which is preliminary data.</text>
</comment>
<proteinExistence type="predicted"/>
<evidence type="ECO:0000313" key="4">
    <source>
        <dbReference type="Proteomes" id="UP000319213"/>
    </source>
</evidence>
<feature type="region of interest" description="Disordered" evidence="1">
    <location>
        <begin position="30"/>
        <end position="49"/>
    </location>
</feature>
<protein>
    <submittedName>
        <fullName evidence="3">Uncharacterized protein YjbI with pentapeptide repeats</fullName>
    </submittedName>
</protein>
<keyword evidence="2" id="KW-1133">Transmembrane helix</keyword>
<dbReference type="PANTHER" id="PTHR14136">
    <property type="entry name" value="BTB_POZ DOMAIN-CONTAINING PROTEIN KCTD9"/>
    <property type="match status" value="1"/>
</dbReference>
<dbReference type="InterPro" id="IPR051082">
    <property type="entry name" value="Pentapeptide-BTB/POZ_domain"/>
</dbReference>
<accession>A0A543IS87</accession>
<organism evidence="3 4">
    <name type="scientific">Thermopolyspora flexuosa</name>
    <dbReference type="NCBI Taxonomy" id="103836"/>
    <lineage>
        <taxon>Bacteria</taxon>
        <taxon>Bacillati</taxon>
        <taxon>Actinomycetota</taxon>
        <taxon>Actinomycetes</taxon>
        <taxon>Streptosporangiales</taxon>
        <taxon>Streptosporangiaceae</taxon>
        <taxon>Thermopolyspora</taxon>
    </lineage>
</organism>